<dbReference type="AlphaFoldDB" id="A0A510E603"/>
<keyword evidence="4" id="KW-1185">Reference proteome</keyword>
<dbReference type="Proteomes" id="UP000325030">
    <property type="component" value="Chromosome"/>
</dbReference>
<evidence type="ECO:0000313" key="5">
    <source>
        <dbReference type="Proteomes" id="UP000325030"/>
    </source>
</evidence>
<dbReference type="EMBL" id="AP018929">
    <property type="protein sequence ID" value="BBG25120.1"/>
    <property type="molecule type" value="Genomic_DNA"/>
</dbReference>
<name>A0A510E603_9CREN</name>
<gene>
    <name evidence="2" type="ORF">IC006_2455</name>
    <name evidence="3" type="ORF">IC007_2461</name>
</gene>
<dbReference type="KEGG" id="step:IC006_2455"/>
<feature type="region of interest" description="Disordered" evidence="1">
    <location>
        <begin position="1"/>
        <end position="21"/>
    </location>
</feature>
<evidence type="ECO:0000313" key="4">
    <source>
        <dbReference type="Proteomes" id="UP000322983"/>
    </source>
</evidence>
<reference evidence="5" key="1">
    <citation type="submission" date="2018-09" db="EMBL/GenBank/DDBJ databases">
        <title>Complete Genome Sequencing of Sulfolobus sp. JCM 16834.</title>
        <authorList>
            <person name="Kato S."/>
            <person name="Itoh T."/>
            <person name="Ohkuma M."/>
        </authorList>
    </citation>
    <scope>NUCLEOTIDE SEQUENCE [LARGE SCALE GENOMIC DNA]</scope>
    <source>
        <strain evidence="5">IC-007</strain>
    </source>
</reference>
<protein>
    <submittedName>
        <fullName evidence="3">Uncharacterized protein</fullName>
    </submittedName>
</protein>
<dbReference type="Proteomes" id="UP000322983">
    <property type="component" value="Chromosome"/>
</dbReference>
<feature type="compositionally biased region" description="Gly residues" evidence="1">
    <location>
        <begin position="41"/>
        <end position="51"/>
    </location>
</feature>
<proteinExistence type="predicted"/>
<sequence>MERTTPRPCSSLSGKDSLLKETVKEIERRAVEDAERVSLGMPGGRRLGGGVTRPTGSKGFNCGGEGEEGKVQGKLHHREAIRHLQGWEEG</sequence>
<evidence type="ECO:0000256" key="1">
    <source>
        <dbReference type="SAM" id="MobiDB-lite"/>
    </source>
</evidence>
<organism evidence="3 5">
    <name type="scientific">Sulfuracidifex tepidarius</name>
    <dbReference type="NCBI Taxonomy" id="1294262"/>
    <lineage>
        <taxon>Archaea</taxon>
        <taxon>Thermoproteota</taxon>
        <taxon>Thermoprotei</taxon>
        <taxon>Sulfolobales</taxon>
        <taxon>Sulfolobaceae</taxon>
        <taxon>Sulfuracidifex</taxon>
    </lineage>
</organism>
<evidence type="ECO:0000313" key="3">
    <source>
        <dbReference type="EMBL" id="BBG27906.1"/>
    </source>
</evidence>
<feature type="region of interest" description="Disordered" evidence="1">
    <location>
        <begin position="35"/>
        <end position="74"/>
    </location>
</feature>
<accession>A0A510DYU1</accession>
<accession>A0A510E603</accession>
<evidence type="ECO:0000313" key="2">
    <source>
        <dbReference type="EMBL" id="BBG25120.1"/>
    </source>
</evidence>
<dbReference type="EMBL" id="AP018930">
    <property type="protein sequence ID" value="BBG27906.1"/>
    <property type="molecule type" value="Genomic_DNA"/>
</dbReference>
<reference evidence="3 4" key="2">
    <citation type="journal article" date="2020" name="Int. J. Syst. Evol. Microbiol.">
        <title>Sulfuracidifex tepidarius gen. nov., sp. nov. and transfer of Sulfolobus metallicus Huber and Stetter 1992 to the genus Sulfuracidifex as Sulfuracidifex metallicus comb. nov.</title>
        <authorList>
            <person name="Itoh T."/>
            <person name="Miura T."/>
            <person name="Sakai H.D."/>
            <person name="Kato S."/>
            <person name="Ohkuma M."/>
            <person name="Takashina T."/>
        </authorList>
    </citation>
    <scope>NUCLEOTIDE SEQUENCE</scope>
    <source>
        <strain evidence="2 4">IC-006</strain>
        <strain evidence="3">IC-007</strain>
    </source>
</reference>